<proteinExistence type="predicted"/>
<dbReference type="STRING" id="70667.A0A183TIB0"/>
<protein>
    <submittedName>
        <fullName evidence="4">Integrase_H2C2 domain-containing protein</fullName>
    </submittedName>
</protein>
<keyword evidence="3" id="KW-1185">Reference proteome</keyword>
<dbReference type="InterPro" id="IPR050951">
    <property type="entry name" value="Retrovirus_Pol_polyprotein"/>
</dbReference>
<dbReference type="SUPFAM" id="SSF53098">
    <property type="entry name" value="Ribonuclease H-like"/>
    <property type="match status" value="1"/>
</dbReference>
<dbReference type="Gene3D" id="1.10.340.70">
    <property type="match status" value="1"/>
</dbReference>
<reference evidence="4" key="1">
    <citation type="submission" date="2016-06" db="UniProtKB">
        <authorList>
            <consortium name="WormBaseParasite"/>
        </authorList>
    </citation>
    <scope>IDENTIFICATION</scope>
</reference>
<dbReference type="Gene3D" id="3.30.420.10">
    <property type="entry name" value="Ribonuclease H-like superfamily/Ribonuclease H"/>
    <property type="match status" value="1"/>
</dbReference>
<dbReference type="OrthoDB" id="10047254at2759"/>
<gene>
    <name evidence="2" type="ORF">SSLN_LOCUS16208</name>
</gene>
<accession>A0A183TIB0</accession>
<dbReference type="WBParaSite" id="SSLN_0001682001-mRNA-1">
    <property type="protein sequence ID" value="SSLN_0001682001-mRNA-1"/>
    <property type="gene ID" value="SSLN_0001682001"/>
</dbReference>
<evidence type="ECO:0000259" key="1">
    <source>
        <dbReference type="Pfam" id="PF17921"/>
    </source>
</evidence>
<dbReference type="FunFam" id="1.10.340.70:FF:000001">
    <property type="entry name" value="Retrovirus-related Pol polyprotein from transposon gypsy-like Protein"/>
    <property type="match status" value="1"/>
</dbReference>
<organism evidence="4">
    <name type="scientific">Schistocephalus solidus</name>
    <name type="common">Tapeworm</name>
    <dbReference type="NCBI Taxonomy" id="70667"/>
    <lineage>
        <taxon>Eukaryota</taxon>
        <taxon>Metazoa</taxon>
        <taxon>Spiralia</taxon>
        <taxon>Lophotrochozoa</taxon>
        <taxon>Platyhelminthes</taxon>
        <taxon>Cestoda</taxon>
        <taxon>Eucestoda</taxon>
        <taxon>Diphyllobothriidea</taxon>
        <taxon>Diphyllobothriidae</taxon>
        <taxon>Schistocephalus</taxon>
    </lineage>
</organism>
<sequence>MDNDVLFYRDGEQYPRRILLPLFMVDEVLNRIHTKLGHVGIHKTKWALRRRYYWPNLKRSVWNFIRYCTLCNQIKPPRQLNRAALQPILTGYPNERVGVDLVGPLPPSVRGNRYILVMVDFFTKMAEAEPLPNMSADTVAQAIFNNWQASPTLNNLDAFLRFHKPEHCLQVQLMIEAGSDGFASSLMDYAVSKVASR</sequence>
<feature type="domain" description="Integrase zinc-binding" evidence="1">
    <location>
        <begin position="24"/>
        <end position="76"/>
    </location>
</feature>
<dbReference type="Proteomes" id="UP000275846">
    <property type="component" value="Unassembled WGS sequence"/>
</dbReference>
<evidence type="ECO:0000313" key="3">
    <source>
        <dbReference type="Proteomes" id="UP000275846"/>
    </source>
</evidence>
<dbReference type="InterPro" id="IPR041588">
    <property type="entry name" value="Integrase_H2C2"/>
</dbReference>
<evidence type="ECO:0000313" key="2">
    <source>
        <dbReference type="EMBL" id="VDM02594.1"/>
    </source>
</evidence>
<evidence type="ECO:0000313" key="4">
    <source>
        <dbReference type="WBParaSite" id="SSLN_0001682001-mRNA-1"/>
    </source>
</evidence>
<dbReference type="Pfam" id="PF17921">
    <property type="entry name" value="Integrase_H2C2"/>
    <property type="match status" value="1"/>
</dbReference>
<name>A0A183TIB0_SCHSO</name>
<dbReference type="EMBL" id="UYSU01040800">
    <property type="protein sequence ID" value="VDM02594.1"/>
    <property type="molecule type" value="Genomic_DNA"/>
</dbReference>
<dbReference type="InterPro" id="IPR036397">
    <property type="entry name" value="RNaseH_sf"/>
</dbReference>
<dbReference type="AlphaFoldDB" id="A0A183TIB0"/>
<reference evidence="2 3" key="2">
    <citation type="submission" date="2018-11" db="EMBL/GenBank/DDBJ databases">
        <authorList>
            <consortium name="Pathogen Informatics"/>
        </authorList>
    </citation>
    <scope>NUCLEOTIDE SEQUENCE [LARGE SCALE GENOMIC DNA]</scope>
    <source>
        <strain evidence="2 3">NST_G2</strain>
    </source>
</reference>
<dbReference type="GO" id="GO:0003676">
    <property type="term" value="F:nucleic acid binding"/>
    <property type="evidence" value="ECO:0007669"/>
    <property type="project" value="InterPro"/>
</dbReference>
<dbReference type="InterPro" id="IPR012337">
    <property type="entry name" value="RNaseH-like_sf"/>
</dbReference>
<dbReference type="PANTHER" id="PTHR37984:SF15">
    <property type="entry name" value="INTEGRASE CATALYTIC DOMAIN-CONTAINING PROTEIN"/>
    <property type="match status" value="1"/>
</dbReference>
<dbReference type="PANTHER" id="PTHR37984">
    <property type="entry name" value="PROTEIN CBG26694"/>
    <property type="match status" value="1"/>
</dbReference>